<accession>A0A0B7MU99</accession>
<feature type="compositionally biased region" description="Acidic residues" evidence="2">
    <location>
        <begin position="83"/>
        <end position="103"/>
    </location>
</feature>
<evidence type="ECO:0000313" key="4">
    <source>
        <dbReference type="EMBL" id="CEP08717.1"/>
    </source>
</evidence>
<dbReference type="InterPro" id="IPR036875">
    <property type="entry name" value="Znf_CCHC_sf"/>
</dbReference>
<feature type="region of interest" description="Disordered" evidence="2">
    <location>
        <begin position="82"/>
        <end position="136"/>
    </location>
</feature>
<feature type="region of interest" description="Disordered" evidence="2">
    <location>
        <begin position="270"/>
        <end position="298"/>
    </location>
</feature>
<evidence type="ECO:0000313" key="5">
    <source>
        <dbReference type="Proteomes" id="UP000054107"/>
    </source>
</evidence>
<dbReference type="Gene3D" id="4.10.60.10">
    <property type="entry name" value="Zinc finger, CCHC-type"/>
    <property type="match status" value="1"/>
</dbReference>
<name>A0A0B7MU99_9FUNG</name>
<feature type="compositionally biased region" description="Polar residues" evidence="2">
    <location>
        <begin position="285"/>
        <end position="294"/>
    </location>
</feature>
<keyword evidence="1" id="KW-0863">Zinc-finger</keyword>
<dbReference type="InterPro" id="IPR001878">
    <property type="entry name" value="Znf_CCHC"/>
</dbReference>
<evidence type="ECO:0000256" key="2">
    <source>
        <dbReference type="SAM" id="MobiDB-lite"/>
    </source>
</evidence>
<protein>
    <recommendedName>
        <fullName evidence="3">CCHC-type domain-containing protein</fullName>
    </recommendedName>
</protein>
<dbReference type="GO" id="GO:0008270">
    <property type="term" value="F:zinc ion binding"/>
    <property type="evidence" value="ECO:0007669"/>
    <property type="project" value="UniProtKB-KW"/>
</dbReference>
<dbReference type="EMBL" id="LN719985">
    <property type="protein sequence ID" value="CEP08717.1"/>
    <property type="molecule type" value="Genomic_DNA"/>
</dbReference>
<keyword evidence="1" id="KW-0862">Zinc</keyword>
<evidence type="ECO:0000256" key="1">
    <source>
        <dbReference type="PROSITE-ProRule" id="PRU00047"/>
    </source>
</evidence>
<dbReference type="AlphaFoldDB" id="A0A0B7MU99"/>
<dbReference type="OrthoDB" id="2302693at2759"/>
<keyword evidence="1" id="KW-0479">Metal-binding</keyword>
<proteinExistence type="predicted"/>
<evidence type="ECO:0000259" key="3">
    <source>
        <dbReference type="PROSITE" id="PS50158"/>
    </source>
</evidence>
<dbReference type="Proteomes" id="UP000054107">
    <property type="component" value="Unassembled WGS sequence"/>
</dbReference>
<dbReference type="PROSITE" id="PS50158">
    <property type="entry name" value="ZF_CCHC"/>
    <property type="match status" value="1"/>
</dbReference>
<reference evidence="4 5" key="1">
    <citation type="submission" date="2014-09" db="EMBL/GenBank/DDBJ databases">
        <authorList>
            <person name="Ellenberger Sabrina"/>
        </authorList>
    </citation>
    <scope>NUCLEOTIDE SEQUENCE [LARGE SCALE GENOMIC DNA]</scope>
    <source>
        <strain evidence="4 5">CBS 412.66</strain>
    </source>
</reference>
<dbReference type="SMART" id="SM00343">
    <property type="entry name" value="ZnF_C2HC"/>
    <property type="match status" value="2"/>
</dbReference>
<dbReference type="SUPFAM" id="SSF57756">
    <property type="entry name" value="Retrovirus zinc finger-like domains"/>
    <property type="match status" value="1"/>
</dbReference>
<sequence length="423" mass="47034">MHYLAKISTTKRKNYTTINKYILKFDSLVQARKQAQKQTTADTDEFYIKIFVKNSSPADMRRFLKEKAPTKLTEAYKCARSFEDEDSSDEDTSGTSSSEDEFSDSSVSSGEVKKHKRKTKVKSSAIRSAPPKVNSKEPSFKAALLTMLEQQQQQLLLMQQQQTTPTLVSNTNKRCYNCKVVGHFDDQCPDSCKHCGSRDHRRYQCPNKPASRAAVSASTETRGTSNHANVFTGSNPTTLFMALNKAPPQSALLATEQMDALAIKRIREAGSSKAPVKKQKKESEASTSTNNPDHTTLPVAAIDKQPTTVPPATEVAPSQQPLEVDAEMQGPPKPSTQPKEFYEVIPDPLRVNSRATHATKVATVVSELRKQKVFTLSYDELIALSSKAHTDFRRTLASQQKLNLEQPVDYSGVLLNTMDQEHT</sequence>
<gene>
    <name evidence="4" type="primary">PARPA_02064.1 scaffold 2449</name>
</gene>
<organism evidence="4 5">
    <name type="scientific">Parasitella parasitica</name>
    <dbReference type="NCBI Taxonomy" id="35722"/>
    <lineage>
        <taxon>Eukaryota</taxon>
        <taxon>Fungi</taxon>
        <taxon>Fungi incertae sedis</taxon>
        <taxon>Mucoromycota</taxon>
        <taxon>Mucoromycotina</taxon>
        <taxon>Mucoromycetes</taxon>
        <taxon>Mucorales</taxon>
        <taxon>Mucorineae</taxon>
        <taxon>Mucoraceae</taxon>
        <taxon>Parasitella</taxon>
    </lineage>
</organism>
<dbReference type="GO" id="GO:0003676">
    <property type="term" value="F:nucleic acid binding"/>
    <property type="evidence" value="ECO:0007669"/>
    <property type="project" value="InterPro"/>
</dbReference>
<keyword evidence="5" id="KW-1185">Reference proteome</keyword>
<feature type="domain" description="CCHC-type" evidence="3">
    <location>
        <begin position="174"/>
        <end position="190"/>
    </location>
</feature>
<dbReference type="Pfam" id="PF00098">
    <property type="entry name" value="zf-CCHC"/>
    <property type="match status" value="1"/>
</dbReference>